<organism evidence="2 3">
    <name type="scientific">Actibacterium naphthalenivorans</name>
    <dbReference type="NCBI Taxonomy" id="1614693"/>
    <lineage>
        <taxon>Bacteria</taxon>
        <taxon>Pseudomonadati</taxon>
        <taxon>Pseudomonadota</taxon>
        <taxon>Alphaproteobacteria</taxon>
        <taxon>Rhodobacterales</taxon>
        <taxon>Roseobacteraceae</taxon>
        <taxon>Actibacterium</taxon>
    </lineage>
</organism>
<evidence type="ECO:0000313" key="3">
    <source>
        <dbReference type="Proteomes" id="UP000585681"/>
    </source>
</evidence>
<dbReference type="Proteomes" id="UP000585681">
    <property type="component" value="Unassembled WGS sequence"/>
</dbReference>
<evidence type="ECO:0000256" key="1">
    <source>
        <dbReference type="SAM" id="MobiDB-lite"/>
    </source>
</evidence>
<keyword evidence="3" id="KW-1185">Reference proteome</keyword>
<protein>
    <submittedName>
        <fullName evidence="2">Uncharacterized protein</fullName>
    </submittedName>
</protein>
<dbReference type="EMBL" id="JACIEQ010000002">
    <property type="protein sequence ID" value="MBB4022331.1"/>
    <property type="molecule type" value="Genomic_DNA"/>
</dbReference>
<dbReference type="RefSeq" id="WP_157445561.1">
    <property type="nucleotide sequence ID" value="NZ_JACIEQ010000002.1"/>
</dbReference>
<gene>
    <name evidence="2" type="ORF">GGR17_002140</name>
</gene>
<proteinExistence type="predicted"/>
<accession>A0A840C8S2</accession>
<feature type="compositionally biased region" description="Basic and acidic residues" evidence="1">
    <location>
        <begin position="82"/>
        <end position="97"/>
    </location>
</feature>
<dbReference type="AlphaFoldDB" id="A0A840C8S2"/>
<feature type="region of interest" description="Disordered" evidence="1">
    <location>
        <begin position="81"/>
        <end position="104"/>
    </location>
</feature>
<evidence type="ECO:0000313" key="2">
    <source>
        <dbReference type="EMBL" id="MBB4022331.1"/>
    </source>
</evidence>
<sequence>MRGGTFPENDCSCGRSELAPGEALPDLQGFGASVFLATYASDQQLPGYDEFGVMCVTSNTPFDEVTKAAVLISDTNASHVTRTVDDAHDPSDDHDPGPTDYIPF</sequence>
<reference evidence="2" key="1">
    <citation type="submission" date="2020-08" db="EMBL/GenBank/DDBJ databases">
        <title>Genomic Encyclopedia of Type Strains, Phase IV (KMG-IV): sequencing the most valuable type-strain genomes for metagenomic binning, comparative biology and taxonomic classification.</title>
        <authorList>
            <person name="Goeker M."/>
        </authorList>
    </citation>
    <scope>NUCLEOTIDE SEQUENCE [LARGE SCALE GENOMIC DNA]</scope>
    <source>
        <strain evidence="2">DSM 105040</strain>
    </source>
</reference>
<name>A0A840C8S2_9RHOB</name>
<comment type="caution">
    <text evidence="2">The sequence shown here is derived from an EMBL/GenBank/DDBJ whole genome shotgun (WGS) entry which is preliminary data.</text>
</comment>